<feature type="compositionally biased region" description="Low complexity" evidence="1">
    <location>
        <begin position="544"/>
        <end position="556"/>
    </location>
</feature>
<evidence type="ECO:0000313" key="3">
    <source>
        <dbReference type="Proteomes" id="UP001281761"/>
    </source>
</evidence>
<keyword evidence="3" id="KW-1185">Reference proteome</keyword>
<name>A0ABQ9XME7_9EUKA</name>
<feature type="region of interest" description="Disordered" evidence="1">
    <location>
        <begin position="524"/>
        <end position="557"/>
    </location>
</feature>
<reference evidence="2 3" key="1">
    <citation type="journal article" date="2022" name="bioRxiv">
        <title>Genomics of Preaxostyla Flagellates Illuminates Evolutionary Transitions and the Path Towards Mitochondrial Loss.</title>
        <authorList>
            <person name="Novak L.V.F."/>
            <person name="Treitli S.C."/>
            <person name="Pyrih J."/>
            <person name="Halakuc P."/>
            <person name="Pipaliya S.V."/>
            <person name="Vacek V."/>
            <person name="Brzon O."/>
            <person name="Soukal P."/>
            <person name="Eme L."/>
            <person name="Dacks J.B."/>
            <person name="Karnkowska A."/>
            <person name="Elias M."/>
            <person name="Hampl V."/>
        </authorList>
    </citation>
    <scope>NUCLEOTIDE SEQUENCE [LARGE SCALE GENOMIC DNA]</scope>
    <source>
        <strain evidence="2">NAU3</strain>
        <tissue evidence="2">Gut</tissue>
    </source>
</reference>
<proteinExistence type="predicted"/>
<sequence>METSGRRSNHFIDVDFQVRTVEMTEQTLFSLLLEQLSSSDSKFSIILPDPDSQIDDIDLYAIDVDGLVEALKGGGNIELTDYLPQKSDVSSELYSNFQPNLSEMSISSQHETITQYPVFHTNDNENTWIESSLLEMFCLHSSQIESILKRLIVTLKIQMDPLSTLSEIIPPVSQHFRETASFGSHLRDIYSKPSFYPTVHQLNLIVNDLVLLINGLPDLSPTEASFSQMMWEDLLCLSPSLAKGGQQCVLDTLGQTVRNKTHTENSTLLAYLGGCDPFYSSQALLVCNSANPIKAQLDSGDNPQFSLFQVSTHFFALLLEKSRHPPGSFGPFASPQEHTEWKTAHAQFVEWCSRLSLGLFQHKLPPITDEAPSSIPTFSLPEISPQCVLSAERDAPNTLYRADPSVQPSLSLDTASQVVSSFTKQLCSFSSASPARNATNDAYGETLRSLEQIITSLANTNQPFTKKPEQSPSLLQQNHSTQSLASVSSEDDEGGGHPHPGHTPEQINPFFGASGIALLSSSKTATPKMGAGKKSSRPKHDNVQSPSVSSLHSQQSTPLETDLTNVILQPTLPHRSALFLTHSIPFTASVPLLFVMLLPVFKKPLLISEVVVPDEKKEEAKPKFTNQIDFETALLFQSDVTKTEDDADVSLMTDELVDDLYALRDNYTTLVSVVRKVAQTVFGLPSITVDILLLFQVSLRVTSLLILHKHFPTQDSIHRLVSEDNHLFAISFASSTRILDTAGKLQKSSFTGYTTSANSPLLDPTHSLISTMSFLTPVVRASANIFSTIATDFHNLSTGGIFQYVFRAFLNTQAASTVLNEIFDGSKKG</sequence>
<feature type="compositionally biased region" description="Polar residues" evidence="1">
    <location>
        <begin position="462"/>
        <end position="488"/>
    </location>
</feature>
<dbReference type="Proteomes" id="UP001281761">
    <property type="component" value="Unassembled WGS sequence"/>
</dbReference>
<gene>
    <name evidence="2" type="ORF">BLNAU_13588</name>
</gene>
<accession>A0ABQ9XME7</accession>
<protein>
    <submittedName>
        <fullName evidence="2">Uncharacterized protein</fullName>
    </submittedName>
</protein>
<evidence type="ECO:0000256" key="1">
    <source>
        <dbReference type="SAM" id="MobiDB-lite"/>
    </source>
</evidence>
<evidence type="ECO:0000313" key="2">
    <source>
        <dbReference type="EMBL" id="KAK2951431.1"/>
    </source>
</evidence>
<feature type="region of interest" description="Disordered" evidence="1">
    <location>
        <begin position="462"/>
        <end position="508"/>
    </location>
</feature>
<comment type="caution">
    <text evidence="2">The sequence shown here is derived from an EMBL/GenBank/DDBJ whole genome shotgun (WGS) entry which is preliminary data.</text>
</comment>
<organism evidence="2 3">
    <name type="scientific">Blattamonas nauphoetae</name>
    <dbReference type="NCBI Taxonomy" id="2049346"/>
    <lineage>
        <taxon>Eukaryota</taxon>
        <taxon>Metamonada</taxon>
        <taxon>Preaxostyla</taxon>
        <taxon>Oxymonadida</taxon>
        <taxon>Blattamonas</taxon>
    </lineage>
</organism>
<dbReference type="EMBL" id="JARBJD010000118">
    <property type="protein sequence ID" value="KAK2951431.1"/>
    <property type="molecule type" value="Genomic_DNA"/>
</dbReference>